<protein>
    <recommendedName>
        <fullName evidence="3">EF-hand domain-containing protein</fullName>
    </recommendedName>
</protein>
<dbReference type="EMBL" id="PYSW02000004">
    <property type="protein sequence ID" value="KAG2392699.1"/>
    <property type="molecule type" value="Genomic_DNA"/>
</dbReference>
<dbReference type="Pfam" id="PF00036">
    <property type="entry name" value="EF-hand_1"/>
    <property type="match status" value="1"/>
</dbReference>
<comment type="caution">
    <text evidence="4">The sequence shown here is derived from an EMBL/GenBank/DDBJ whole genome shotgun (WGS) entry which is preliminary data.</text>
</comment>
<accession>A0AA88GY39</accession>
<dbReference type="PROSITE" id="PS50222">
    <property type="entry name" value="EF_HAND_2"/>
    <property type="match status" value="2"/>
</dbReference>
<gene>
    <name evidence="4" type="ORF">C9374_011424</name>
</gene>
<dbReference type="InterPro" id="IPR018247">
    <property type="entry name" value="EF_Hand_1_Ca_BS"/>
</dbReference>
<dbReference type="Gene3D" id="1.10.238.10">
    <property type="entry name" value="EF-hand"/>
    <property type="match status" value="2"/>
</dbReference>
<feature type="domain" description="EF-hand" evidence="3">
    <location>
        <begin position="7"/>
        <end position="42"/>
    </location>
</feature>
<feature type="domain" description="EF-hand" evidence="3">
    <location>
        <begin position="115"/>
        <end position="148"/>
    </location>
</feature>
<dbReference type="GeneID" id="68103878"/>
<keyword evidence="5" id="KW-1185">Reference proteome</keyword>
<dbReference type="SUPFAM" id="SSF47473">
    <property type="entry name" value="EF-hand"/>
    <property type="match status" value="1"/>
</dbReference>
<evidence type="ECO:0000313" key="5">
    <source>
        <dbReference type="Proteomes" id="UP000816034"/>
    </source>
</evidence>
<keyword evidence="2" id="KW-0106">Calcium</keyword>
<proteinExistence type="predicted"/>
<name>A0AA88GY39_NAELO</name>
<dbReference type="InterPro" id="IPR011992">
    <property type="entry name" value="EF-hand-dom_pair"/>
</dbReference>
<evidence type="ECO:0000259" key="3">
    <source>
        <dbReference type="PROSITE" id="PS50222"/>
    </source>
</evidence>
<dbReference type="InterPro" id="IPR002048">
    <property type="entry name" value="EF_hand_dom"/>
</dbReference>
<evidence type="ECO:0000256" key="2">
    <source>
        <dbReference type="ARBA" id="ARBA00022837"/>
    </source>
</evidence>
<evidence type="ECO:0000256" key="1">
    <source>
        <dbReference type="ARBA" id="ARBA00022737"/>
    </source>
</evidence>
<dbReference type="SMART" id="SM00054">
    <property type="entry name" value="EFh"/>
    <property type="match status" value="3"/>
</dbReference>
<dbReference type="InterPro" id="IPR050403">
    <property type="entry name" value="Myosin_RLC"/>
</dbReference>
<dbReference type="AlphaFoldDB" id="A0AA88GY39"/>
<dbReference type="GO" id="GO:0005509">
    <property type="term" value="F:calcium ion binding"/>
    <property type="evidence" value="ECO:0007669"/>
    <property type="project" value="InterPro"/>
</dbReference>
<evidence type="ECO:0000313" key="4">
    <source>
        <dbReference type="EMBL" id="KAG2392699.1"/>
    </source>
</evidence>
<dbReference type="RefSeq" id="XP_044554593.1">
    <property type="nucleotide sequence ID" value="XM_044687078.1"/>
</dbReference>
<dbReference type="Proteomes" id="UP000816034">
    <property type="component" value="Unassembled WGS sequence"/>
</dbReference>
<organism evidence="4 5">
    <name type="scientific">Naegleria lovaniensis</name>
    <name type="common">Amoeba</name>
    <dbReference type="NCBI Taxonomy" id="51637"/>
    <lineage>
        <taxon>Eukaryota</taxon>
        <taxon>Discoba</taxon>
        <taxon>Heterolobosea</taxon>
        <taxon>Tetramitia</taxon>
        <taxon>Eutetramitia</taxon>
        <taxon>Vahlkampfiidae</taxon>
        <taxon>Naegleria</taxon>
    </lineage>
</organism>
<dbReference type="Pfam" id="PF13499">
    <property type="entry name" value="EF-hand_7"/>
    <property type="match status" value="1"/>
</dbReference>
<dbReference type="PROSITE" id="PS00018">
    <property type="entry name" value="EF_HAND_1"/>
    <property type="match status" value="1"/>
</dbReference>
<keyword evidence="1" id="KW-0677">Repeat</keyword>
<reference evidence="4 5" key="1">
    <citation type="journal article" date="2018" name="BMC Genomics">
        <title>The genome of Naegleria lovaniensis, the basis for a comparative approach to unravel pathogenicity factors of the human pathogenic amoeba N. fowleri.</title>
        <authorList>
            <person name="Liechti N."/>
            <person name="Schurch N."/>
            <person name="Bruggmann R."/>
            <person name="Wittwer M."/>
        </authorList>
    </citation>
    <scope>NUCLEOTIDE SEQUENCE [LARGE SCALE GENOMIC DNA]</scope>
    <source>
        <strain evidence="4 5">ATCC 30569</strain>
    </source>
</reference>
<dbReference type="FunFam" id="1.10.238.10:FF:000001">
    <property type="entry name" value="Calmodulin 1"/>
    <property type="match status" value="1"/>
</dbReference>
<sequence length="148" mass="16635">MAIISQQDEKELKEAFSLLDINGDGLVSEKEMEGLLKAMGAKDNVKSLITEAKKTNLTGKDGIDLQGFMNVVNKLIRDDSKVEDVIEAMRVFDSKNSFRVDAKEFKDQLQQAAGLSDEDWEELMKEANVDSDGTFDYREFASKLCSRQ</sequence>
<dbReference type="PANTHER" id="PTHR23049">
    <property type="entry name" value="MYOSIN REGULATORY LIGHT CHAIN 2"/>
    <property type="match status" value="1"/>
</dbReference>